<dbReference type="EMBL" id="CP044223">
    <property type="protein sequence ID" value="QEW08705.1"/>
    <property type="molecule type" value="Genomic_DNA"/>
</dbReference>
<feature type="compositionally biased region" description="Basic and acidic residues" evidence="1">
    <location>
        <begin position="102"/>
        <end position="123"/>
    </location>
</feature>
<evidence type="ECO:0000313" key="3">
    <source>
        <dbReference type="Proteomes" id="UP000325606"/>
    </source>
</evidence>
<organism evidence="2 3">
    <name type="scientific">Nitrincola iocasae</name>
    <dbReference type="NCBI Taxonomy" id="2614693"/>
    <lineage>
        <taxon>Bacteria</taxon>
        <taxon>Pseudomonadati</taxon>
        <taxon>Pseudomonadota</taxon>
        <taxon>Gammaproteobacteria</taxon>
        <taxon>Oceanospirillales</taxon>
        <taxon>Oceanospirillaceae</taxon>
        <taxon>Nitrincola</taxon>
    </lineage>
</organism>
<dbReference type="KEGG" id="nik:F5I99_19170"/>
<reference evidence="2 3" key="1">
    <citation type="submission" date="2019-09" db="EMBL/GenBank/DDBJ databases">
        <title>Nitrincola iocasae sp. nov., a bacterium isolated from the sediment collected at a cold seep field in South China Sea.</title>
        <authorList>
            <person name="Zhang H."/>
            <person name="Wang H."/>
            <person name="Li C."/>
        </authorList>
    </citation>
    <scope>NUCLEOTIDE SEQUENCE [LARGE SCALE GENOMIC DNA]</scope>
    <source>
        <strain evidence="2 3">KXZD1103</strain>
        <plasmid evidence="2 3">unnamed1</plasmid>
    </source>
</reference>
<dbReference type="AlphaFoldDB" id="A0A5J6LJE1"/>
<dbReference type="Proteomes" id="UP000325606">
    <property type="component" value="Plasmid unnamed1"/>
</dbReference>
<dbReference type="InterPro" id="IPR035225">
    <property type="entry name" value="DUF5338"/>
</dbReference>
<feature type="compositionally biased region" description="Basic and acidic residues" evidence="1">
    <location>
        <begin position="133"/>
        <end position="143"/>
    </location>
</feature>
<proteinExistence type="predicted"/>
<protein>
    <submittedName>
        <fullName evidence="2">Conjugal transfer protein TraK</fullName>
    </submittedName>
</protein>
<dbReference type="RefSeq" id="WP_014579483.1">
    <property type="nucleotide sequence ID" value="NZ_CP044223.1"/>
</dbReference>
<accession>A0A5J6LJE1</accession>
<keyword evidence="2" id="KW-0614">Plasmid</keyword>
<keyword evidence="3" id="KW-1185">Reference proteome</keyword>
<sequence>MGKFTDGLEKWVQERDKRQKKRRQDASAVEFLAVKKDVAEAIEAGYSLKTIWEYLKEGKKIRSTYETFRRHVKRFIKAAPKDQPTLAAKNEAAASPATNKQPDGKRDATPKADKSEPEEKEKPQLPGTGGFKFDAKPNKEDLI</sequence>
<name>A0A5J6LJE1_9GAMM</name>
<dbReference type="Pfam" id="PF17273">
    <property type="entry name" value="DUF5338"/>
    <property type="match status" value="1"/>
</dbReference>
<evidence type="ECO:0000313" key="2">
    <source>
        <dbReference type="EMBL" id="QEW08705.1"/>
    </source>
</evidence>
<gene>
    <name evidence="2" type="ORF">F5I99_19170</name>
</gene>
<evidence type="ECO:0000256" key="1">
    <source>
        <dbReference type="SAM" id="MobiDB-lite"/>
    </source>
</evidence>
<geneLocation type="plasmid" evidence="2 3">
    <name>unnamed1</name>
</geneLocation>
<feature type="region of interest" description="Disordered" evidence="1">
    <location>
        <begin position="77"/>
        <end position="143"/>
    </location>
</feature>